<dbReference type="EMBL" id="AP019377">
    <property type="protein sequence ID" value="BBH92731.1"/>
    <property type="molecule type" value="Genomic_DNA"/>
</dbReference>
<evidence type="ECO:0000256" key="1">
    <source>
        <dbReference type="SAM" id="Phobius"/>
    </source>
</evidence>
<organism evidence="2">
    <name type="scientific">Thermogemmatispora argillosa</name>
    <dbReference type="NCBI Taxonomy" id="2045280"/>
    <lineage>
        <taxon>Bacteria</taxon>
        <taxon>Bacillati</taxon>
        <taxon>Chloroflexota</taxon>
        <taxon>Ktedonobacteria</taxon>
        <taxon>Thermogemmatisporales</taxon>
        <taxon>Thermogemmatisporaceae</taxon>
        <taxon>Thermogemmatispora</taxon>
    </lineage>
</organism>
<feature type="transmembrane region" description="Helical" evidence="1">
    <location>
        <begin position="68"/>
        <end position="86"/>
    </location>
</feature>
<keyword evidence="1" id="KW-0812">Transmembrane</keyword>
<reference evidence="2" key="1">
    <citation type="submission" date="2018-12" db="EMBL/GenBank/DDBJ databases">
        <title>Novel natural products biosynthetic potential of the class Ktedonobacteria.</title>
        <authorList>
            <person name="Zheng Y."/>
            <person name="Saitou A."/>
            <person name="Wang C.M."/>
            <person name="Toyoda A."/>
            <person name="Minakuchi Y."/>
            <person name="Sekiguchi Y."/>
            <person name="Ueda K."/>
            <person name="Takano H."/>
            <person name="Sakai Y."/>
            <person name="Yokota A."/>
            <person name="Yabe S."/>
        </authorList>
    </citation>
    <scope>NUCLEOTIDE SEQUENCE</scope>
    <source>
        <strain evidence="2">A3-2</strain>
    </source>
</reference>
<protein>
    <submittedName>
        <fullName evidence="2">Uncharacterized protein</fullName>
    </submittedName>
</protein>
<name>A0A455T062_9CHLR</name>
<evidence type="ECO:0000313" key="2">
    <source>
        <dbReference type="EMBL" id="BBH92731.1"/>
    </source>
</evidence>
<dbReference type="AlphaFoldDB" id="A0A455T062"/>
<feature type="transmembrane region" description="Helical" evidence="1">
    <location>
        <begin position="39"/>
        <end position="61"/>
    </location>
</feature>
<keyword evidence="1" id="KW-0472">Membrane</keyword>
<accession>A0A455T062</accession>
<sequence length="119" mass="12368">MTLSLALTLTGLWLLLGLLCGLLSGAAYARLYGAGWRTWLWLLALALAGALLPAWPAVWLLGKMAASALALGCAALVTLVLPPWVLSRCGPALHSQPEFGGELAESQSLKVEGAGDEEA</sequence>
<proteinExistence type="predicted"/>
<keyword evidence="1" id="KW-1133">Transmembrane helix</keyword>
<gene>
    <name evidence="2" type="ORF">KTA_09300</name>
</gene>